<evidence type="ECO:0000256" key="2">
    <source>
        <dbReference type="ARBA" id="ARBA00022857"/>
    </source>
</evidence>
<protein>
    <recommendedName>
        <fullName evidence="7">CN hydrolase domain-containing protein</fullName>
    </recommendedName>
</protein>
<keyword evidence="6" id="KW-1185">Reference proteome</keyword>
<dbReference type="PANTHER" id="PTHR43391:SF14">
    <property type="entry name" value="DEHYDROGENASE_REDUCTASE SDR FAMILY PROTEIN 7-LIKE"/>
    <property type="match status" value="1"/>
</dbReference>
<sequence>MICYETLMDESLIVLRSQDVSFWGNVYPTLVALPYLDQTNGRVIVNTSVGNWLPFAPGMSLLQNAKAALVNFYGLTIATHGWTGSKMSRGKFMLEEGAEMQWKEERDRSKLSNTSTVEATAGGPVVEEFAKLTVAGACREDAYVKCPSCYDIFLVHRVFAPYVLSWTFRLLLLTQGARRTSLMCIGRQILQGSSRYALEVTSPRKAPFLS</sequence>
<dbReference type="EMBL" id="BPVZ01000030">
    <property type="protein sequence ID" value="GKV09254.1"/>
    <property type="molecule type" value="Genomic_DNA"/>
</dbReference>
<dbReference type="AlphaFoldDB" id="A0AAV5JCW5"/>
<dbReference type="GO" id="GO:0006694">
    <property type="term" value="P:steroid biosynthetic process"/>
    <property type="evidence" value="ECO:0007669"/>
    <property type="project" value="UniProtKB-KW"/>
</dbReference>
<keyword evidence="3" id="KW-0752">Steroid biosynthesis</keyword>
<comment type="caution">
    <text evidence="5">The sequence shown here is derived from an EMBL/GenBank/DDBJ whole genome shotgun (WGS) entry which is preliminary data.</text>
</comment>
<evidence type="ECO:0000256" key="1">
    <source>
        <dbReference type="ARBA" id="ARBA00006484"/>
    </source>
</evidence>
<keyword evidence="4" id="KW-0560">Oxidoreductase</keyword>
<dbReference type="InterPro" id="IPR036291">
    <property type="entry name" value="NAD(P)-bd_dom_sf"/>
</dbReference>
<evidence type="ECO:0000313" key="5">
    <source>
        <dbReference type="EMBL" id="GKV09254.1"/>
    </source>
</evidence>
<accession>A0AAV5JCW5</accession>
<gene>
    <name evidence="5" type="ORF">SLEP1_g20779</name>
</gene>
<dbReference type="GO" id="GO:0016491">
    <property type="term" value="F:oxidoreductase activity"/>
    <property type="evidence" value="ECO:0007669"/>
    <property type="project" value="UniProtKB-KW"/>
</dbReference>
<dbReference type="PANTHER" id="PTHR43391">
    <property type="entry name" value="RETINOL DEHYDROGENASE-RELATED"/>
    <property type="match status" value="1"/>
</dbReference>
<evidence type="ECO:0000256" key="3">
    <source>
        <dbReference type="ARBA" id="ARBA00022955"/>
    </source>
</evidence>
<evidence type="ECO:0000256" key="4">
    <source>
        <dbReference type="ARBA" id="ARBA00023002"/>
    </source>
</evidence>
<evidence type="ECO:0000313" key="6">
    <source>
        <dbReference type="Proteomes" id="UP001054252"/>
    </source>
</evidence>
<dbReference type="GO" id="GO:0005829">
    <property type="term" value="C:cytosol"/>
    <property type="evidence" value="ECO:0007669"/>
    <property type="project" value="TreeGrafter"/>
</dbReference>
<organism evidence="5 6">
    <name type="scientific">Rubroshorea leprosula</name>
    <dbReference type="NCBI Taxonomy" id="152421"/>
    <lineage>
        <taxon>Eukaryota</taxon>
        <taxon>Viridiplantae</taxon>
        <taxon>Streptophyta</taxon>
        <taxon>Embryophyta</taxon>
        <taxon>Tracheophyta</taxon>
        <taxon>Spermatophyta</taxon>
        <taxon>Magnoliopsida</taxon>
        <taxon>eudicotyledons</taxon>
        <taxon>Gunneridae</taxon>
        <taxon>Pentapetalae</taxon>
        <taxon>rosids</taxon>
        <taxon>malvids</taxon>
        <taxon>Malvales</taxon>
        <taxon>Dipterocarpaceae</taxon>
        <taxon>Rubroshorea</taxon>
    </lineage>
</organism>
<proteinExistence type="inferred from homology"/>
<keyword evidence="3" id="KW-0443">Lipid metabolism</keyword>
<name>A0AAV5JCW5_9ROSI</name>
<evidence type="ECO:0008006" key="7">
    <source>
        <dbReference type="Google" id="ProtNLM"/>
    </source>
</evidence>
<dbReference type="Proteomes" id="UP001054252">
    <property type="component" value="Unassembled WGS sequence"/>
</dbReference>
<dbReference type="SUPFAM" id="SSF51735">
    <property type="entry name" value="NAD(P)-binding Rossmann-fold domains"/>
    <property type="match status" value="1"/>
</dbReference>
<comment type="similarity">
    <text evidence="1">Belongs to the short-chain dehydrogenases/reductases (SDR) family.</text>
</comment>
<reference evidence="5 6" key="1">
    <citation type="journal article" date="2021" name="Commun. Biol.">
        <title>The genome of Shorea leprosula (Dipterocarpaceae) highlights the ecological relevance of drought in aseasonal tropical rainforests.</title>
        <authorList>
            <person name="Ng K.K.S."/>
            <person name="Kobayashi M.J."/>
            <person name="Fawcett J.A."/>
            <person name="Hatakeyama M."/>
            <person name="Paape T."/>
            <person name="Ng C.H."/>
            <person name="Ang C.C."/>
            <person name="Tnah L.H."/>
            <person name="Lee C.T."/>
            <person name="Nishiyama T."/>
            <person name="Sese J."/>
            <person name="O'Brien M.J."/>
            <person name="Copetti D."/>
            <person name="Mohd Noor M.I."/>
            <person name="Ong R.C."/>
            <person name="Putra M."/>
            <person name="Sireger I.Z."/>
            <person name="Indrioko S."/>
            <person name="Kosugi Y."/>
            <person name="Izuno A."/>
            <person name="Isagi Y."/>
            <person name="Lee S.L."/>
            <person name="Shimizu K.K."/>
        </authorList>
    </citation>
    <scope>NUCLEOTIDE SEQUENCE [LARGE SCALE GENOMIC DNA]</scope>
    <source>
        <strain evidence="5">214</strain>
    </source>
</reference>
<keyword evidence="2" id="KW-0521">NADP</keyword>
<dbReference type="Gene3D" id="3.40.50.720">
    <property type="entry name" value="NAD(P)-binding Rossmann-like Domain"/>
    <property type="match status" value="1"/>
</dbReference>
<keyword evidence="3" id="KW-0444">Lipid biosynthesis</keyword>